<gene>
    <name evidence="1" type="ORF">PCOR1329_LOCUS68128</name>
</gene>
<accession>A0ABN9WND1</accession>
<dbReference type="Proteomes" id="UP001189429">
    <property type="component" value="Unassembled WGS sequence"/>
</dbReference>
<reference evidence="1" key="1">
    <citation type="submission" date="2023-10" db="EMBL/GenBank/DDBJ databases">
        <authorList>
            <person name="Chen Y."/>
            <person name="Shah S."/>
            <person name="Dougan E. K."/>
            <person name="Thang M."/>
            <person name="Chan C."/>
        </authorList>
    </citation>
    <scope>NUCLEOTIDE SEQUENCE [LARGE SCALE GENOMIC DNA]</scope>
</reference>
<name>A0ABN9WND1_9DINO</name>
<evidence type="ECO:0000313" key="1">
    <source>
        <dbReference type="EMBL" id="CAK0886904.1"/>
    </source>
</evidence>
<sequence>MLLSIFEERMLLFPGTGGFSVVSSAPLLRMVCDGATTQQILLFLLPPSTLFLHWMPLPDGTYRVQASPFPCLHVTVAMRSHEPASPASAREDGFGHMCFFSQGAGTHELTTRTPTCATPRSFGVEFPGAGL</sequence>
<proteinExistence type="predicted"/>
<organism evidence="1 2">
    <name type="scientific">Prorocentrum cordatum</name>
    <dbReference type="NCBI Taxonomy" id="2364126"/>
    <lineage>
        <taxon>Eukaryota</taxon>
        <taxon>Sar</taxon>
        <taxon>Alveolata</taxon>
        <taxon>Dinophyceae</taxon>
        <taxon>Prorocentrales</taxon>
        <taxon>Prorocentraceae</taxon>
        <taxon>Prorocentrum</taxon>
    </lineage>
</organism>
<dbReference type="EMBL" id="CAUYUJ010018866">
    <property type="protein sequence ID" value="CAK0886904.1"/>
    <property type="molecule type" value="Genomic_DNA"/>
</dbReference>
<keyword evidence="2" id="KW-1185">Reference proteome</keyword>
<evidence type="ECO:0000313" key="2">
    <source>
        <dbReference type="Proteomes" id="UP001189429"/>
    </source>
</evidence>
<comment type="caution">
    <text evidence="1">The sequence shown here is derived from an EMBL/GenBank/DDBJ whole genome shotgun (WGS) entry which is preliminary data.</text>
</comment>
<protein>
    <submittedName>
        <fullName evidence="1">Uncharacterized protein</fullName>
    </submittedName>
</protein>